<evidence type="ECO:0000313" key="2">
    <source>
        <dbReference type="EMBL" id="TWU25519.1"/>
    </source>
</evidence>
<dbReference type="Proteomes" id="UP000318437">
    <property type="component" value="Unassembled WGS sequence"/>
</dbReference>
<dbReference type="RefSeq" id="WP_197530664.1">
    <property type="nucleotide sequence ID" value="NZ_SJPS01000004.1"/>
</dbReference>
<dbReference type="SUPFAM" id="SSF56112">
    <property type="entry name" value="Protein kinase-like (PK-like)"/>
    <property type="match status" value="1"/>
</dbReference>
<keyword evidence="3" id="KW-1185">Reference proteome</keyword>
<dbReference type="InterPro" id="IPR011009">
    <property type="entry name" value="Kinase-like_dom_sf"/>
</dbReference>
<reference evidence="2 3" key="1">
    <citation type="submission" date="2019-02" db="EMBL/GenBank/DDBJ databases">
        <title>Deep-cultivation of Planctomycetes and their phenomic and genomic characterization uncovers novel biology.</title>
        <authorList>
            <person name="Wiegand S."/>
            <person name="Jogler M."/>
            <person name="Boedeker C."/>
            <person name="Pinto D."/>
            <person name="Vollmers J."/>
            <person name="Rivas-Marin E."/>
            <person name="Kohn T."/>
            <person name="Peeters S.H."/>
            <person name="Heuer A."/>
            <person name="Rast P."/>
            <person name="Oberbeckmann S."/>
            <person name="Bunk B."/>
            <person name="Jeske O."/>
            <person name="Meyerdierks A."/>
            <person name="Storesund J.E."/>
            <person name="Kallscheuer N."/>
            <person name="Luecker S."/>
            <person name="Lage O.M."/>
            <person name="Pohl T."/>
            <person name="Merkel B.J."/>
            <person name="Hornburger P."/>
            <person name="Mueller R.-W."/>
            <person name="Bruemmer F."/>
            <person name="Labrenz M."/>
            <person name="Spormann A.M."/>
            <person name="Op Den Camp H."/>
            <person name="Overmann J."/>
            <person name="Amann R."/>
            <person name="Jetten M.S.M."/>
            <person name="Mascher T."/>
            <person name="Medema M.H."/>
            <person name="Devos D.P."/>
            <person name="Kaster A.-K."/>
            <person name="Ovreas L."/>
            <person name="Rohde M."/>
            <person name="Galperin M.Y."/>
            <person name="Jogler C."/>
        </authorList>
    </citation>
    <scope>NUCLEOTIDE SEQUENCE [LARGE SCALE GENOMIC DNA]</scope>
    <source>
        <strain evidence="2 3">Pla144</strain>
    </source>
</reference>
<sequence length="346" mass="38434">MKKHLDEDDVIPLLSHWGITPAGDSLEIRAISGGLSGAKIWSISHAGRQFCLRRWPPNHPAPDHLRTIHRAIKHVWQAGLRIVPIPQKTLRGDSFITHEGHLWELSLWLSGEPLSNRNSNSQQRRAAFEALAEFHLAANSFDSGENKSQFGPPPGLLLRQKILANLLQGNLAELSQAVQLEPPSHIRETMAQMLRMIEKALPETLAAVEKCSRVSLPLQWCLRDVHPGNILITGKNVTGIIDFGATSFDSIAGDLARLIGGFDCEPIERQELLKAYGKIRPLTVEERRAVGAYLVGGLISSAANWVRWLVVERSIPLANTTQARLAELARQLGQPSSWEMEDAERF</sequence>
<evidence type="ECO:0000259" key="1">
    <source>
        <dbReference type="Pfam" id="PF01636"/>
    </source>
</evidence>
<dbReference type="EMBL" id="SJPS01000004">
    <property type="protein sequence ID" value="TWU25519.1"/>
    <property type="molecule type" value="Genomic_DNA"/>
</dbReference>
<dbReference type="AlphaFoldDB" id="A0A5C6CRT8"/>
<keyword evidence="2" id="KW-0808">Transferase</keyword>
<name>A0A5C6CRT8_9BACT</name>
<comment type="caution">
    <text evidence="2">The sequence shown here is derived from an EMBL/GenBank/DDBJ whole genome shotgun (WGS) entry which is preliminary data.</text>
</comment>
<dbReference type="GO" id="GO:0016301">
    <property type="term" value="F:kinase activity"/>
    <property type="evidence" value="ECO:0007669"/>
    <property type="project" value="UniProtKB-KW"/>
</dbReference>
<protein>
    <submittedName>
        <fullName evidence="2">Homoserine kinase</fullName>
    </submittedName>
</protein>
<proteinExistence type="predicted"/>
<dbReference type="Gene3D" id="3.90.1200.10">
    <property type="match status" value="1"/>
</dbReference>
<organism evidence="2 3">
    <name type="scientific">Bythopirellula polymerisocia</name>
    <dbReference type="NCBI Taxonomy" id="2528003"/>
    <lineage>
        <taxon>Bacteria</taxon>
        <taxon>Pseudomonadati</taxon>
        <taxon>Planctomycetota</taxon>
        <taxon>Planctomycetia</taxon>
        <taxon>Pirellulales</taxon>
        <taxon>Lacipirellulaceae</taxon>
        <taxon>Bythopirellula</taxon>
    </lineage>
</organism>
<dbReference type="InterPro" id="IPR002575">
    <property type="entry name" value="Aminoglycoside_PTrfase"/>
</dbReference>
<gene>
    <name evidence="2" type="ORF">Pla144_27240</name>
</gene>
<dbReference type="Pfam" id="PF01636">
    <property type="entry name" value="APH"/>
    <property type="match status" value="1"/>
</dbReference>
<dbReference type="Gene3D" id="3.30.200.20">
    <property type="entry name" value="Phosphorylase Kinase, domain 1"/>
    <property type="match status" value="1"/>
</dbReference>
<keyword evidence="2" id="KW-0418">Kinase</keyword>
<evidence type="ECO:0000313" key="3">
    <source>
        <dbReference type="Proteomes" id="UP000318437"/>
    </source>
</evidence>
<feature type="domain" description="Aminoglycoside phosphotransferase" evidence="1">
    <location>
        <begin position="27"/>
        <end position="277"/>
    </location>
</feature>
<accession>A0A5C6CRT8</accession>